<dbReference type="InterPro" id="IPR027417">
    <property type="entry name" value="P-loop_NTPase"/>
</dbReference>
<evidence type="ECO:0000313" key="8">
    <source>
        <dbReference type="Proteomes" id="UP000708148"/>
    </source>
</evidence>
<accession>A0A8S1J0K4</accession>
<keyword evidence="8" id="KW-1185">Reference proteome</keyword>
<organism evidence="7 8">
    <name type="scientific">Ostreobium quekettii</name>
    <dbReference type="NCBI Taxonomy" id="121088"/>
    <lineage>
        <taxon>Eukaryota</taxon>
        <taxon>Viridiplantae</taxon>
        <taxon>Chlorophyta</taxon>
        <taxon>core chlorophytes</taxon>
        <taxon>Ulvophyceae</taxon>
        <taxon>TCBD clade</taxon>
        <taxon>Bryopsidales</taxon>
        <taxon>Ostreobineae</taxon>
        <taxon>Ostreobiaceae</taxon>
        <taxon>Ostreobium</taxon>
    </lineage>
</organism>
<dbReference type="PANTHER" id="PTHR47977">
    <property type="entry name" value="RAS-RELATED PROTEIN RAB"/>
    <property type="match status" value="1"/>
</dbReference>
<comment type="subcellular location">
    <subcellularLocation>
        <location evidence="5">Endomembrane system</location>
        <topology evidence="5">Lipid-anchor</topology>
    </subcellularLocation>
</comment>
<evidence type="ECO:0000256" key="3">
    <source>
        <dbReference type="ARBA" id="ARBA00022741"/>
    </source>
</evidence>
<dbReference type="Gene3D" id="3.40.50.300">
    <property type="entry name" value="P-loop containing nucleotide triphosphate hydrolases"/>
    <property type="match status" value="1"/>
</dbReference>
<evidence type="ECO:0000256" key="1">
    <source>
        <dbReference type="ARBA" id="ARBA00004906"/>
    </source>
</evidence>
<name>A0A8S1J0K4_9CHLO</name>
<dbReference type="PROSITE" id="PS51419">
    <property type="entry name" value="RAB"/>
    <property type="match status" value="1"/>
</dbReference>
<sequence length="322" mass="36339">MVVYDVTDEGSFHSMQSFFVPEIRKRGRENAPVLLVGNKTDKCIGRAEDCQLAKGFAVDNKMPFLEVCAWEAKTVHRAFMTLVRAVMGRPCCPSAETEDCIPDICGDYGKLCDVTLVVQGTELPAHSQVLALESCFFRKMFADLLGDGQSRDGGTLRVPLDDSISVEDAKTLIAFLYHRRSEVDEVKEAELLTWMADKYDVPRLLWICETKLCEVADQMYNSMLAEERADQRARTVWRSTHEHLDAALWLSEAERLGMDRLVKSCRRLVLRPRQKRTETAGTATHIATSVRNLISDAVLKMQGVRFRRIFGRSSPLGELADD</sequence>
<dbReference type="EMBL" id="CAJHUC010001066">
    <property type="protein sequence ID" value="CAD7699590.1"/>
    <property type="molecule type" value="Genomic_DNA"/>
</dbReference>
<comment type="similarity">
    <text evidence="2">Belongs to the small GTPase superfamily. Rab family.</text>
</comment>
<dbReference type="SMART" id="SM00173">
    <property type="entry name" value="RAS"/>
    <property type="match status" value="1"/>
</dbReference>
<evidence type="ECO:0000313" key="7">
    <source>
        <dbReference type="EMBL" id="CAD7699590.1"/>
    </source>
</evidence>
<protein>
    <recommendedName>
        <fullName evidence="6">BTB domain-containing protein</fullName>
    </recommendedName>
</protein>
<evidence type="ECO:0000256" key="2">
    <source>
        <dbReference type="ARBA" id="ARBA00006270"/>
    </source>
</evidence>
<dbReference type="OrthoDB" id="5976022at2759"/>
<dbReference type="SUPFAM" id="SSF52540">
    <property type="entry name" value="P-loop containing nucleoside triphosphate hydrolases"/>
    <property type="match status" value="1"/>
</dbReference>
<dbReference type="InterPro" id="IPR000210">
    <property type="entry name" value="BTB/POZ_dom"/>
</dbReference>
<dbReference type="SMART" id="SM00175">
    <property type="entry name" value="RAB"/>
    <property type="match status" value="1"/>
</dbReference>
<dbReference type="SUPFAM" id="SSF54695">
    <property type="entry name" value="POZ domain"/>
    <property type="match status" value="1"/>
</dbReference>
<dbReference type="InterPro" id="IPR001806">
    <property type="entry name" value="Small_GTPase"/>
</dbReference>
<dbReference type="AlphaFoldDB" id="A0A8S1J0K4"/>
<dbReference type="Proteomes" id="UP000708148">
    <property type="component" value="Unassembled WGS sequence"/>
</dbReference>
<dbReference type="GO" id="GO:0003924">
    <property type="term" value="F:GTPase activity"/>
    <property type="evidence" value="ECO:0007669"/>
    <property type="project" value="InterPro"/>
</dbReference>
<dbReference type="CDD" id="cd18186">
    <property type="entry name" value="BTB_POZ_ZBTB_KLHL-like"/>
    <property type="match status" value="1"/>
</dbReference>
<dbReference type="Gene3D" id="3.30.710.10">
    <property type="entry name" value="Potassium Channel Kv1.1, Chain A"/>
    <property type="match status" value="1"/>
</dbReference>
<dbReference type="InterPro" id="IPR050227">
    <property type="entry name" value="Rab"/>
</dbReference>
<gene>
    <name evidence="7" type="ORF">OSTQU699_LOCUS4949</name>
</gene>
<dbReference type="InterPro" id="IPR011333">
    <property type="entry name" value="SKP1/BTB/POZ_sf"/>
</dbReference>
<keyword evidence="3" id="KW-0547">Nucleotide-binding</keyword>
<comment type="caution">
    <text evidence="7">The sequence shown here is derived from an EMBL/GenBank/DDBJ whole genome shotgun (WGS) entry which is preliminary data.</text>
</comment>
<dbReference type="GO" id="GO:0012505">
    <property type="term" value="C:endomembrane system"/>
    <property type="evidence" value="ECO:0007669"/>
    <property type="project" value="UniProtKB-SubCell"/>
</dbReference>
<evidence type="ECO:0000256" key="4">
    <source>
        <dbReference type="ARBA" id="ARBA00023134"/>
    </source>
</evidence>
<dbReference type="PROSITE" id="PS50097">
    <property type="entry name" value="BTB"/>
    <property type="match status" value="1"/>
</dbReference>
<dbReference type="PRINTS" id="PR00449">
    <property type="entry name" value="RASTRNSFRMNG"/>
</dbReference>
<proteinExistence type="inferred from homology"/>
<evidence type="ECO:0000259" key="6">
    <source>
        <dbReference type="PROSITE" id="PS50097"/>
    </source>
</evidence>
<comment type="pathway">
    <text evidence="1">Protein modification; protein ubiquitination.</text>
</comment>
<dbReference type="GO" id="GO:0005525">
    <property type="term" value="F:GTP binding"/>
    <property type="evidence" value="ECO:0007669"/>
    <property type="project" value="UniProtKB-KW"/>
</dbReference>
<feature type="domain" description="BTB" evidence="6">
    <location>
        <begin position="112"/>
        <end position="185"/>
    </location>
</feature>
<dbReference type="SMART" id="SM00225">
    <property type="entry name" value="BTB"/>
    <property type="match status" value="1"/>
</dbReference>
<keyword evidence="4" id="KW-0342">GTP-binding</keyword>
<dbReference type="Pfam" id="PF00071">
    <property type="entry name" value="Ras"/>
    <property type="match status" value="1"/>
</dbReference>
<reference evidence="7" key="1">
    <citation type="submission" date="2020-12" db="EMBL/GenBank/DDBJ databases">
        <authorList>
            <person name="Iha C."/>
        </authorList>
    </citation>
    <scope>NUCLEOTIDE SEQUENCE</scope>
</reference>
<evidence type="ECO:0000256" key="5">
    <source>
        <dbReference type="ARBA" id="ARBA00037868"/>
    </source>
</evidence>
<dbReference type="Pfam" id="PF00651">
    <property type="entry name" value="BTB"/>
    <property type="match status" value="1"/>
</dbReference>